<evidence type="ECO:0000256" key="5">
    <source>
        <dbReference type="SAM" id="Phobius"/>
    </source>
</evidence>
<sequence length="580" mass="63441">MKNLSFKHKIVGLITVIVSITILTSYVSVNYFISQYINDSDTKNISNNIELVKNRLNHDLQSKVDLAKNLNFSMMDIAETKENAGFHKIIKILHGYAFDESGSVDDETLTQRYLDAAESQTEVPSISEVKVVNGKPLLTISMRRPDDSVDFFIVDLSDMSEVVADYAVSGSYIELISENGTVIYSNKTGDNLLPFRKHVALGSKNWQLNGYIDLDLIERNTASLNWLITMALVVCAFVIICLSIVLLHFAFKPLLNLKQVVADLSKGSGDLTQRLEVVSKDEIGQISHSINLFIEKLQSMFVEVSQSSKSIDSAVDQLNTQTDSNLRTLNNHNIETEQAITAINEMSATAESIAQNASDAAKLTEHTSANAEESKKIVSQAVNSVSALVDEVSAMSNSIGTMSTDTKQISTVLEVIGEIAEQTNLLALNAAIEAARAGEQGRGFAVVADEVRALAARTQDSTSQINEMLSKLRNGTENVVTAMESTRSSCEQTAENTNQVMDSLNQVTNSVIEINELNALMATSADQQSQVTEEVNRNMVAIQQIVHQLNDNASDANSINQALDSTSKDLNEVVGRFKVQ</sequence>
<name>A0AAV2VIT8_9VIBR</name>
<evidence type="ECO:0000256" key="4">
    <source>
        <dbReference type="PROSITE-ProRule" id="PRU00284"/>
    </source>
</evidence>
<feature type="domain" description="Methyl-accepting transducer" evidence="6">
    <location>
        <begin position="307"/>
        <end position="543"/>
    </location>
</feature>
<dbReference type="PRINTS" id="PR00260">
    <property type="entry name" value="CHEMTRNSDUCR"/>
</dbReference>
<dbReference type="Pfam" id="PF00015">
    <property type="entry name" value="MCPsignal"/>
    <property type="match status" value="1"/>
</dbReference>
<feature type="transmembrane region" description="Helical" evidence="5">
    <location>
        <begin position="226"/>
        <end position="251"/>
    </location>
</feature>
<dbReference type="FunFam" id="1.10.287.950:FF:000001">
    <property type="entry name" value="Methyl-accepting chemotaxis sensory transducer"/>
    <property type="match status" value="1"/>
</dbReference>
<comment type="subcellular location">
    <subcellularLocation>
        <location evidence="1">Membrane</location>
    </subcellularLocation>
</comment>
<reference evidence="8 9" key="1">
    <citation type="journal article" date="2013" name="ISME J.">
        <title>Comparative genomics of pathogenic lineages of Vibrio nigripulchritudo identifies virulence-associated traits.</title>
        <authorList>
            <person name="Goudenege D."/>
            <person name="Labreuche Y."/>
            <person name="Krin E."/>
            <person name="Ansquer D."/>
            <person name="Mangenot S."/>
            <person name="Calteau A."/>
            <person name="Medigue C."/>
            <person name="Mazel D."/>
            <person name="Polz M.F."/>
            <person name="Le Roux F."/>
        </authorList>
    </citation>
    <scope>NUCLEOTIDE SEQUENCE [LARGE SCALE GENOMIC DNA]</scope>
    <source>
        <strain evidence="8 9">SOn1</strain>
    </source>
</reference>
<feature type="domain" description="HAMP" evidence="7">
    <location>
        <begin position="248"/>
        <end position="302"/>
    </location>
</feature>
<dbReference type="InterPro" id="IPR004090">
    <property type="entry name" value="Chemotax_Me-accpt_rcpt"/>
</dbReference>
<organism evidence="8 9">
    <name type="scientific">Vibrio nigripulchritudo SOn1</name>
    <dbReference type="NCBI Taxonomy" id="1238450"/>
    <lineage>
        <taxon>Bacteria</taxon>
        <taxon>Pseudomonadati</taxon>
        <taxon>Pseudomonadota</taxon>
        <taxon>Gammaproteobacteria</taxon>
        <taxon>Vibrionales</taxon>
        <taxon>Vibrionaceae</taxon>
        <taxon>Vibrio</taxon>
    </lineage>
</organism>
<proteinExistence type="inferred from homology"/>
<keyword evidence="2 4" id="KW-0807">Transducer</keyword>
<dbReference type="GO" id="GO:0016020">
    <property type="term" value="C:membrane"/>
    <property type="evidence" value="ECO:0007669"/>
    <property type="project" value="UniProtKB-SubCell"/>
</dbReference>
<protein>
    <submittedName>
        <fullName evidence="8">Methyl-accepting chemotaxis protein</fullName>
    </submittedName>
</protein>
<dbReference type="GO" id="GO:0007165">
    <property type="term" value="P:signal transduction"/>
    <property type="evidence" value="ECO:0007669"/>
    <property type="project" value="UniProtKB-KW"/>
</dbReference>
<dbReference type="SMART" id="SM00304">
    <property type="entry name" value="HAMP"/>
    <property type="match status" value="1"/>
</dbReference>
<dbReference type="CDD" id="cd11386">
    <property type="entry name" value="MCP_signal"/>
    <property type="match status" value="1"/>
</dbReference>
<dbReference type="PANTHER" id="PTHR32089:SF55">
    <property type="entry name" value="METHYL ACCEPTING SENSORY TRANSDUCER WITH CACHE_2 SMALL MOLECULE BINDING DOMAIN"/>
    <property type="match status" value="1"/>
</dbReference>
<dbReference type="CDD" id="cd06225">
    <property type="entry name" value="HAMP"/>
    <property type="match status" value="1"/>
</dbReference>
<dbReference type="InterPro" id="IPR004089">
    <property type="entry name" value="MCPsignal_dom"/>
</dbReference>
<evidence type="ECO:0000256" key="1">
    <source>
        <dbReference type="ARBA" id="ARBA00004370"/>
    </source>
</evidence>
<dbReference type="SUPFAM" id="SSF58104">
    <property type="entry name" value="Methyl-accepting chemotaxis protein (MCP) signaling domain"/>
    <property type="match status" value="1"/>
</dbReference>
<evidence type="ECO:0000313" key="8">
    <source>
        <dbReference type="EMBL" id="CCO44563.1"/>
    </source>
</evidence>
<accession>A0AAV2VIT8</accession>
<dbReference type="PANTHER" id="PTHR32089">
    <property type="entry name" value="METHYL-ACCEPTING CHEMOTAXIS PROTEIN MCPB"/>
    <property type="match status" value="1"/>
</dbReference>
<evidence type="ECO:0000259" key="6">
    <source>
        <dbReference type="PROSITE" id="PS50111"/>
    </source>
</evidence>
<dbReference type="SMART" id="SM00283">
    <property type="entry name" value="MA"/>
    <property type="match status" value="1"/>
</dbReference>
<keyword evidence="5" id="KW-0472">Membrane</keyword>
<evidence type="ECO:0000313" key="9">
    <source>
        <dbReference type="Proteomes" id="UP000018211"/>
    </source>
</evidence>
<dbReference type="Pfam" id="PF00672">
    <property type="entry name" value="HAMP"/>
    <property type="match status" value="1"/>
</dbReference>
<evidence type="ECO:0000259" key="7">
    <source>
        <dbReference type="PROSITE" id="PS50885"/>
    </source>
</evidence>
<dbReference type="InterPro" id="IPR003660">
    <property type="entry name" value="HAMP_dom"/>
</dbReference>
<evidence type="ECO:0000256" key="3">
    <source>
        <dbReference type="ARBA" id="ARBA00029447"/>
    </source>
</evidence>
<keyword evidence="5" id="KW-0812">Transmembrane</keyword>
<gene>
    <name evidence="8" type="ORF">VIBNISOn1_1160071</name>
</gene>
<dbReference type="GO" id="GO:0006935">
    <property type="term" value="P:chemotaxis"/>
    <property type="evidence" value="ECO:0007669"/>
    <property type="project" value="InterPro"/>
</dbReference>
<keyword evidence="5" id="KW-1133">Transmembrane helix</keyword>
<dbReference type="AlphaFoldDB" id="A0AAV2VIT8"/>
<dbReference type="GO" id="GO:0004888">
    <property type="term" value="F:transmembrane signaling receptor activity"/>
    <property type="evidence" value="ECO:0007669"/>
    <property type="project" value="InterPro"/>
</dbReference>
<dbReference type="Proteomes" id="UP000018211">
    <property type="component" value="Unassembled WGS sequence"/>
</dbReference>
<dbReference type="EMBL" id="CAOF01000020">
    <property type="protein sequence ID" value="CCO44563.1"/>
    <property type="molecule type" value="Genomic_DNA"/>
</dbReference>
<comment type="similarity">
    <text evidence="3">Belongs to the methyl-accepting chemotaxis (MCP) protein family.</text>
</comment>
<dbReference type="RefSeq" id="WP_022610371.1">
    <property type="nucleotide sequence ID" value="NZ_LK391965.1"/>
</dbReference>
<comment type="caution">
    <text evidence="8">The sequence shown here is derived from an EMBL/GenBank/DDBJ whole genome shotgun (WGS) entry which is preliminary data.</text>
</comment>
<dbReference type="PROSITE" id="PS50885">
    <property type="entry name" value="HAMP"/>
    <property type="match status" value="1"/>
</dbReference>
<evidence type="ECO:0000256" key="2">
    <source>
        <dbReference type="ARBA" id="ARBA00023224"/>
    </source>
</evidence>
<dbReference type="PROSITE" id="PS50111">
    <property type="entry name" value="CHEMOTAXIS_TRANSDUC_2"/>
    <property type="match status" value="1"/>
</dbReference>
<feature type="transmembrane region" description="Helical" evidence="5">
    <location>
        <begin position="12"/>
        <end position="33"/>
    </location>
</feature>
<dbReference type="Gene3D" id="1.10.287.950">
    <property type="entry name" value="Methyl-accepting chemotaxis protein"/>
    <property type="match status" value="1"/>
</dbReference>